<feature type="compositionally biased region" description="Low complexity" evidence="10">
    <location>
        <begin position="139"/>
        <end position="156"/>
    </location>
</feature>
<comment type="subcellular location">
    <subcellularLocation>
        <location evidence="2">Cytoplasm</location>
    </subcellularLocation>
    <subcellularLocation>
        <location evidence="1">Endoplasmic reticulum membrane</location>
        <topology evidence="1">Single-pass membrane protein</topology>
    </subcellularLocation>
</comment>
<proteinExistence type="inferred from homology"/>
<feature type="compositionally biased region" description="Basic and acidic residues" evidence="10">
    <location>
        <begin position="106"/>
        <end position="125"/>
    </location>
</feature>
<evidence type="ECO:0000256" key="11">
    <source>
        <dbReference type="SAM" id="Phobius"/>
    </source>
</evidence>
<evidence type="ECO:0000256" key="5">
    <source>
        <dbReference type="ARBA" id="ARBA00022692"/>
    </source>
</evidence>
<comment type="caution">
    <text evidence="12">The sequence shown here is derived from an EMBL/GenBank/DDBJ whole genome shotgun (WGS) entry which is preliminary data.</text>
</comment>
<dbReference type="GO" id="GO:0036502">
    <property type="term" value="C:Derlin-1-VIMP complex"/>
    <property type="evidence" value="ECO:0007669"/>
    <property type="project" value="TreeGrafter"/>
</dbReference>
<dbReference type="InterPro" id="IPR009703">
    <property type="entry name" value="Selenoprotein_S"/>
</dbReference>
<keyword evidence="9 11" id="KW-0472">Membrane</keyword>
<dbReference type="GO" id="GO:0030970">
    <property type="term" value="P:retrograde protein transport, ER to cytosol"/>
    <property type="evidence" value="ECO:0007669"/>
    <property type="project" value="TreeGrafter"/>
</dbReference>
<keyword evidence="6" id="KW-0256">Endoplasmic reticulum</keyword>
<dbReference type="PANTHER" id="PTHR28621">
    <property type="entry name" value="SELENOPROTEIN S"/>
    <property type="match status" value="1"/>
</dbReference>
<dbReference type="Gene3D" id="6.10.250.2950">
    <property type="match status" value="1"/>
</dbReference>
<evidence type="ECO:0000256" key="1">
    <source>
        <dbReference type="ARBA" id="ARBA00004389"/>
    </source>
</evidence>
<feature type="transmembrane region" description="Helical" evidence="11">
    <location>
        <begin position="42"/>
        <end position="60"/>
    </location>
</feature>
<evidence type="ECO:0008006" key="14">
    <source>
        <dbReference type="Google" id="ProtNLM"/>
    </source>
</evidence>
<sequence>MEDVEISDVNDGDSPHQVEKAPLKNPDLTLLSLNVGELLSLYGWYLLIGTVLVYLLIQYLSKRRSSQGPRSPPPTPQDAALVARRQEAMEAARMKMQEELDAKASIFREKQKQQEEEKRRQKIEIWDSMQQGKSFRGTAKASQPPAEASSSAAAGPKPDRKPLRSADYSPLSGQGGGSCTFRPGRRGPSSDDVIIVHLEVESL</sequence>
<evidence type="ECO:0000256" key="3">
    <source>
        <dbReference type="ARBA" id="ARBA00011034"/>
    </source>
</evidence>
<gene>
    <name evidence="12" type="ORF">PBY51_019580</name>
</gene>
<feature type="compositionally biased region" description="Acidic residues" evidence="10">
    <location>
        <begin position="1"/>
        <end position="11"/>
    </location>
</feature>
<name>A0AAN7YIH6_ELEMC</name>
<dbReference type="EMBL" id="JAUZQC010000003">
    <property type="protein sequence ID" value="KAK5874652.1"/>
    <property type="molecule type" value="Genomic_DNA"/>
</dbReference>
<dbReference type="Pfam" id="PF06936">
    <property type="entry name" value="Selenoprotein_S"/>
    <property type="match status" value="1"/>
</dbReference>
<evidence type="ECO:0000256" key="9">
    <source>
        <dbReference type="ARBA" id="ARBA00023136"/>
    </source>
</evidence>
<dbReference type="PANTHER" id="PTHR28621:SF1">
    <property type="entry name" value="SELENOPROTEIN S"/>
    <property type="match status" value="1"/>
</dbReference>
<accession>A0AAN7YIH6</accession>
<evidence type="ECO:0000313" key="12">
    <source>
        <dbReference type="EMBL" id="KAK5874652.1"/>
    </source>
</evidence>
<evidence type="ECO:0000256" key="4">
    <source>
        <dbReference type="ARBA" id="ARBA00022490"/>
    </source>
</evidence>
<comment type="similarity">
    <text evidence="3">Belongs to the selenoprotein S family.</text>
</comment>
<evidence type="ECO:0000256" key="6">
    <source>
        <dbReference type="ARBA" id="ARBA00022824"/>
    </source>
</evidence>
<feature type="region of interest" description="Disordered" evidence="10">
    <location>
        <begin position="1"/>
        <end position="21"/>
    </location>
</feature>
<dbReference type="GO" id="GO:0036513">
    <property type="term" value="C:Derlin-1 retrotranslocation complex"/>
    <property type="evidence" value="ECO:0007669"/>
    <property type="project" value="TreeGrafter"/>
</dbReference>
<keyword evidence="4" id="KW-0963">Cytoplasm</keyword>
<keyword evidence="7" id="KW-0712">Selenocysteine</keyword>
<evidence type="ECO:0000256" key="7">
    <source>
        <dbReference type="ARBA" id="ARBA00022933"/>
    </source>
</evidence>
<keyword evidence="13" id="KW-1185">Reference proteome</keyword>
<dbReference type="Proteomes" id="UP001346869">
    <property type="component" value="Unassembled WGS sequence"/>
</dbReference>
<keyword evidence="5 11" id="KW-0812">Transmembrane</keyword>
<dbReference type="AlphaFoldDB" id="A0AAN7YIH6"/>
<organism evidence="12 13">
    <name type="scientific">Eleginops maclovinus</name>
    <name type="common">Patagonian blennie</name>
    <name type="synonym">Eleginus maclovinus</name>
    <dbReference type="NCBI Taxonomy" id="56733"/>
    <lineage>
        <taxon>Eukaryota</taxon>
        <taxon>Metazoa</taxon>
        <taxon>Chordata</taxon>
        <taxon>Craniata</taxon>
        <taxon>Vertebrata</taxon>
        <taxon>Euteleostomi</taxon>
        <taxon>Actinopterygii</taxon>
        <taxon>Neopterygii</taxon>
        <taxon>Teleostei</taxon>
        <taxon>Neoteleostei</taxon>
        <taxon>Acanthomorphata</taxon>
        <taxon>Eupercaria</taxon>
        <taxon>Perciformes</taxon>
        <taxon>Notothenioidei</taxon>
        <taxon>Eleginopidae</taxon>
        <taxon>Eleginops</taxon>
    </lineage>
</organism>
<protein>
    <recommendedName>
        <fullName evidence="14">Selenoprotein S</fullName>
    </recommendedName>
</protein>
<evidence type="ECO:0000313" key="13">
    <source>
        <dbReference type="Proteomes" id="UP001346869"/>
    </source>
</evidence>
<keyword evidence="8 11" id="KW-1133">Transmembrane helix</keyword>
<evidence type="ECO:0000256" key="8">
    <source>
        <dbReference type="ARBA" id="ARBA00022989"/>
    </source>
</evidence>
<reference evidence="12 13" key="2">
    <citation type="journal article" date="2023" name="Mol. Biol. Evol.">
        <title>Genomics of Secondarily Temperate Adaptation in the Only Non-Antarctic Icefish.</title>
        <authorList>
            <person name="Rivera-Colon A.G."/>
            <person name="Rayamajhi N."/>
            <person name="Minhas B.F."/>
            <person name="Madrigal G."/>
            <person name="Bilyk K.T."/>
            <person name="Yoon V."/>
            <person name="Hune M."/>
            <person name="Gregory S."/>
            <person name="Cheng C.H.C."/>
            <person name="Catchen J.M."/>
        </authorList>
    </citation>
    <scope>NUCLEOTIDE SEQUENCE [LARGE SCALE GENOMIC DNA]</scope>
    <source>
        <strain evidence="12">JMC-PN-2008</strain>
    </source>
</reference>
<feature type="region of interest" description="Disordered" evidence="10">
    <location>
        <begin position="106"/>
        <end position="193"/>
    </location>
</feature>
<reference evidence="12 13" key="1">
    <citation type="journal article" date="2023" name="Genes (Basel)">
        <title>Chromosome-Level Genome Assembly and Circadian Gene Repertoire of the Patagonia Blennie Eleginops maclovinus-The Closest Ancestral Proxy of Antarctic Cryonotothenioids.</title>
        <authorList>
            <person name="Cheng C.C."/>
            <person name="Rivera-Colon A.G."/>
            <person name="Minhas B.F."/>
            <person name="Wilson L."/>
            <person name="Rayamajhi N."/>
            <person name="Vargas-Chacoff L."/>
            <person name="Catchen J.M."/>
        </authorList>
    </citation>
    <scope>NUCLEOTIDE SEQUENCE [LARGE SCALE GENOMIC DNA]</scope>
    <source>
        <strain evidence="12">JMC-PN-2008</strain>
    </source>
</reference>
<evidence type="ECO:0000256" key="2">
    <source>
        <dbReference type="ARBA" id="ARBA00004496"/>
    </source>
</evidence>
<evidence type="ECO:0000256" key="10">
    <source>
        <dbReference type="SAM" id="MobiDB-lite"/>
    </source>
</evidence>
<dbReference type="GO" id="GO:0030968">
    <property type="term" value="P:endoplasmic reticulum unfolded protein response"/>
    <property type="evidence" value="ECO:0007669"/>
    <property type="project" value="TreeGrafter"/>
</dbReference>